<evidence type="ECO:0000313" key="2">
    <source>
        <dbReference type="EMBL" id="CDW28399.1"/>
    </source>
</evidence>
<keyword evidence="1" id="KW-0472">Membrane</keyword>
<feature type="transmembrane region" description="Helical" evidence="1">
    <location>
        <begin position="12"/>
        <end position="35"/>
    </location>
</feature>
<proteinExistence type="predicted"/>
<sequence length="61" mass="7468">MRLRSKNWTGHPMTLICFFIFSHYFVSMVISFVLWPCSKIHFQFPDYLYMTMSMNVVLYNF</sequence>
<dbReference type="EMBL" id="HACA01011038">
    <property type="protein sequence ID" value="CDW28399.1"/>
    <property type="molecule type" value="Transcribed_RNA"/>
</dbReference>
<keyword evidence="1" id="KW-0812">Transmembrane</keyword>
<protein>
    <submittedName>
        <fullName evidence="2">Uncharacterized protein</fullName>
    </submittedName>
</protein>
<evidence type="ECO:0000256" key="1">
    <source>
        <dbReference type="SAM" id="Phobius"/>
    </source>
</evidence>
<name>A0A0K2TQU7_LEPSM</name>
<accession>A0A0K2TQU7</accession>
<organism evidence="2">
    <name type="scientific">Lepeophtheirus salmonis</name>
    <name type="common">Salmon louse</name>
    <name type="synonym">Caligus salmonis</name>
    <dbReference type="NCBI Taxonomy" id="72036"/>
    <lineage>
        <taxon>Eukaryota</taxon>
        <taxon>Metazoa</taxon>
        <taxon>Ecdysozoa</taxon>
        <taxon>Arthropoda</taxon>
        <taxon>Crustacea</taxon>
        <taxon>Multicrustacea</taxon>
        <taxon>Hexanauplia</taxon>
        <taxon>Copepoda</taxon>
        <taxon>Siphonostomatoida</taxon>
        <taxon>Caligidae</taxon>
        <taxon>Lepeophtheirus</taxon>
    </lineage>
</organism>
<reference evidence="2" key="1">
    <citation type="submission" date="2014-05" db="EMBL/GenBank/DDBJ databases">
        <authorList>
            <person name="Chronopoulou M."/>
        </authorList>
    </citation>
    <scope>NUCLEOTIDE SEQUENCE</scope>
    <source>
        <tissue evidence="2">Whole organism</tissue>
    </source>
</reference>
<keyword evidence="1" id="KW-1133">Transmembrane helix</keyword>
<dbReference type="AlphaFoldDB" id="A0A0K2TQU7"/>